<comment type="caution">
    <text evidence="2">The sequence shown here is derived from an EMBL/GenBank/DDBJ whole genome shotgun (WGS) entry which is preliminary data.</text>
</comment>
<sequence>MSNTIRNLNMMELNNNKRDNPKQKGKIDTKVVWERDGKKYEGHIEKFYERSALIAIDENIQRQHKAPAKTVVSFKNYAVVKQSS</sequence>
<accession>A0A7X0Z931</accession>
<evidence type="ECO:0008006" key="7">
    <source>
        <dbReference type="Google" id="ProtNLM"/>
    </source>
</evidence>
<dbReference type="EMBL" id="JAARYD010000012">
    <property type="protein sequence ID" value="MBC2178255.1"/>
    <property type="molecule type" value="Genomic_DNA"/>
</dbReference>
<name>A0A7X0Z931_9LIST</name>
<feature type="compositionally biased region" description="Basic and acidic residues" evidence="1">
    <location>
        <begin position="15"/>
        <end position="28"/>
    </location>
</feature>
<organism evidence="2 5">
    <name type="scientific">Listeria booriae</name>
    <dbReference type="NCBI Taxonomy" id="1552123"/>
    <lineage>
        <taxon>Bacteria</taxon>
        <taxon>Bacillati</taxon>
        <taxon>Bacillota</taxon>
        <taxon>Bacilli</taxon>
        <taxon>Bacillales</taxon>
        <taxon>Listeriaceae</taxon>
        <taxon>Listeria</taxon>
    </lineage>
</organism>
<evidence type="ECO:0000313" key="4">
    <source>
        <dbReference type="EMBL" id="MBC2292982.1"/>
    </source>
</evidence>
<evidence type="ECO:0000313" key="6">
    <source>
        <dbReference type="Proteomes" id="UP000543005"/>
    </source>
</evidence>
<proteinExistence type="predicted"/>
<protein>
    <recommendedName>
        <fullName evidence="7">DUF2187 domain-containing protein</fullName>
    </recommendedName>
</protein>
<dbReference type="EMBL" id="JAARZT010000011">
    <property type="protein sequence ID" value="MBC2292982.1"/>
    <property type="molecule type" value="Genomic_DNA"/>
</dbReference>
<dbReference type="Proteomes" id="UP000543005">
    <property type="component" value="Unassembled WGS sequence"/>
</dbReference>
<dbReference type="Proteomes" id="UP000541735">
    <property type="component" value="Unassembled WGS sequence"/>
</dbReference>
<evidence type="ECO:0000313" key="3">
    <source>
        <dbReference type="EMBL" id="MBC2178255.1"/>
    </source>
</evidence>
<dbReference type="AlphaFoldDB" id="A0A7X0Z931"/>
<dbReference type="RefSeq" id="WP_185549525.1">
    <property type="nucleotide sequence ID" value="NZ_JAARYD010000011.1"/>
</dbReference>
<gene>
    <name evidence="2" type="ORF">HCB27_16440</name>
    <name evidence="3" type="ORF">HCB27_16625</name>
    <name evidence="4" type="ORF">HCC36_07015</name>
</gene>
<evidence type="ECO:0000313" key="5">
    <source>
        <dbReference type="Proteomes" id="UP000541735"/>
    </source>
</evidence>
<reference evidence="5 6" key="1">
    <citation type="submission" date="2020-03" db="EMBL/GenBank/DDBJ databases">
        <title>Soil Listeria distribution.</title>
        <authorList>
            <person name="Liao J."/>
            <person name="Wiedmann M."/>
        </authorList>
    </citation>
    <scope>NUCLEOTIDE SEQUENCE [LARGE SCALE GENOMIC DNA]</scope>
    <source>
        <strain evidence="4 6">FSL L7-0051</strain>
        <strain evidence="2 5">FSL L7-0259</strain>
    </source>
</reference>
<evidence type="ECO:0000313" key="2">
    <source>
        <dbReference type="EMBL" id="MBC2178218.1"/>
    </source>
</evidence>
<dbReference type="EMBL" id="JAARYD010000011">
    <property type="protein sequence ID" value="MBC2178218.1"/>
    <property type="molecule type" value="Genomic_DNA"/>
</dbReference>
<feature type="region of interest" description="Disordered" evidence="1">
    <location>
        <begin position="1"/>
        <end position="28"/>
    </location>
</feature>
<evidence type="ECO:0000256" key="1">
    <source>
        <dbReference type="SAM" id="MobiDB-lite"/>
    </source>
</evidence>